<reference evidence="1 2" key="1">
    <citation type="journal article" date="2021" name="Elife">
        <title>Chloroplast acquisition without the gene transfer in kleptoplastic sea slugs, Plakobranchus ocellatus.</title>
        <authorList>
            <person name="Maeda T."/>
            <person name="Takahashi S."/>
            <person name="Yoshida T."/>
            <person name="Shimamura S."/>
            <person name="Takaki Y."/>
            <person name="Nagai Y."/>
            <person name="Toyoda A."/>
            <person name="Suzuki Y."/>
            <person name="Arimoto A."/>
            <person name="Ishii H."/>
            <person name="Satoh N."/>
            <person name="Nishiyama T."/>
            <person name="Hasebe M."/>
            <person name="Maruyama T."/>
            <person name="Minagawa J."/>
            <person name="Obokata J."/>
            <person name="Shigenobu S."/>
        </authorList>
    </citation>
    <scope>NUCLEOTIDE SEQUENCE [LARGE SCALE GENOMIC DNA]</scope>
</reference>
<gene>
    <name evidence="1" type="ORF">PoB_007433500</name>
</gene>
<organism evidence="1 2">
    <name type="scientific">Plakobranchus ocellatus</name>
    <dbReference type="NCBI Taxonomy" id="259542"/>
    <lineage>
        <taxon>Eukaryota</taxon>
        <taxon>Metazoa</taxon>
        <taxon>Spiralia</taxon>
        <taxon>Lophotrochozoa</taxon>
        <taxon>Mollusca</taxon>
        <taxon>Gastropoda</taxon>
        <taxon>Heterobranchia</taxon>
        <taxon>Euthyneura</taxon>
        <taxon>Panpulmonata</taxon>
        <taxon>Sacoglossa</taxon>
        <taxon>Placobranchoidea</taxon>
        <taxon>Plakobranchidae</taxon>
        <taxon>Plakobranchus</taxon>
    </lineage>
</organism>
<proteinExistence type="predicted"/>
<keyword evidence="2" id="KW-1185">Reference proteome</keyword>
<dbReference type="Proteomes" id="UP000735302">
    <property type="component" value="Unassembled WGS sequence"/>
</dbReference>
<name>A0AAV4DUI8_9GAST</name>
<protein>
    <submittedName>
        <fullName evidence="1">Uncharacterized protein</fullName>
    </submittedName>
</protein>
<dbReference type="EMBL" id="BLXT01008354">
    <property type="protein sequence ID" value="GFO47830.1"/>
    <property type="molecule type" value="Genomic_DNA"/>
</dbReference>
<evidence type="ECO:0000313" key="2">
    <source>
        <dbReference type="Proteomes" id="UP000735302"/>
    </source>
</evidence>
<dbReference type="AlphaFoldDB" id="A0AAV4DUI8"/>
<comment type="caution">
    <text evidence="1">The sequence shown here is derived from an EMBL/GenBank/DDBJ whole genome shotgun (WGS) entry which is preliminary data.</text>
</comment>
<accession>A0AAV4DUI8</accession>
<evidence type="ECO:0000313" key="1">
    <source>
        <dbReference type="EMBL" id="GFO47830.1"/>
    </source>
</evidence>
<sequence length="89" mass="10373">MLIFLPRSSTLRYTMPLIFSKERVCALFEQSSWHPQIKLRLTSGLSSGCHRTHHHRHVRILRASCSFHVPNGDITYGVRDAQRLYTNTH</sequence>